<name>A0A511JKB5_9CELL</name>
<dbReference type="InterPro" id="IPR029068">
    <property type="entry name" value="Glyas_Bleomycin-R_OHBP_Dase"/>
</dbReference>
<evidence type="ECO:0000313" key="3">
    <source>
        <dbReference type="Proteomes" id="UP000321049"/>
    </source>
</evidence>
<feature type="domain" description="VOC" evidence="1">
    <location>
        <begin position="10"/>
        <end position="124"/>
    </location>
</feature>
<dbReference type="InterPro" id="IPR004360">
    <property type="entry name" value="Glyas_Fos-R_dOase_dom"/>
</dbReference>
<accession>A0A511JKB5</accession>
<evidence type="ECO:0000313" key="2">
    <source>
        <dbReference type="EMBL" id="GEL98448.1"/>
    </source>
</evidence>
<dbReference type="Proteomes" id="UP000321049">
    <property type="component" value="Unassembled WGS sequence"/>
</dbReference>
<dbReference type="RefSeq" id="WP_146845975.1">
    <property type="nucleotide sequence ID" value="NZ_BJWH01000009.1"/>
</dbReference>
<reference evidence="2 3" key="1">
    <citation type="submission" date="2019-07" db="EMBL/GenBank/DDBJ databases">
        <title>Whole genome shotgun sequence of Cellulomonas terrae NBRC 100819.</title>
        <authorList>
            <person name="Hosoyama A."/>
            <person name="Uohara A."/>
            <person name="Ohji S."/>
            <person name="Ichikawa N."/>
        </authorList>
    </citation>
    <scope>NUCLEOTIDE SEQUENCE [LARGE SCALE GENOMIC DNA]</scope>
    <source>
        <strain evidence="2 3">NBRC 100819</strain>
    </source>
</reference>
<protein>
    <submittedName>
        <fullName evidence="2">Glyoxalase</fullName>
    </submittedName>
</protein>
<dbReference type="Gene3D" id="3.10.180.10">
    <property type="entry name" value="2,3-Dihydroxybiphenyl 1,2-Dioxygenase, domain 1"/>
    <property type="match status" value="1"/>
</dbReference>
<proteinExistence type="predicted"/>
<dbReference type="OrthoDB" id="4548523at2"/>
<dbReference type="EMBL" id="BJWH01000009">
    <property type="protein sequence ID" value="GEL98448.1"/>
    <property type="molecule type" value="Genomic_DNA"/>
</dbReference>
<dbReference type="CDD" id="cd06587">
    <property type="entry name" value="VOC"/>
    <property type="match status" value="1"/>
</dbReference>
<gene>
    <name evidence="2" type="ORF">CTE05_19950</name>
</gene>
<dbReference type="SUPFAM" id="SSF54593">
    <property type="entry name" value="Glyoxalase/Bleomycin resistance protein/Dihydroxybiphenyl dioxygenase"/>
    <property type="match status" value="1"/>
</dbReference>
<keyword evidence="3" id="KW-1185">Reference proteome</keyword>
<dbReference type="AlphaFoldDB" id="A0A511JKB5"/>
<dbReference type="Pfam" id="PF00903">
    <property type="entry name" value="Glyoxalase"/>
    <property type="match status" value="1"/>
</dbReference>
<organism evidence="2 3">
    <name type="scientific">Cellulomonas terrae</name>
    <dbReference type="NCBI Taxonomy" id="311234"/>
    <lineage>
        <taxon>Bacteria</taxon>
        <taxon>Bacillati</taxon>
        <taxon>Actinomycetota</taxon>
        <taxon>Actinomycetes</taxon>
        <taxon>Micrococcales</taxon>
        <taxon>Cellulomonadaceae</taxon>
        <taxon>Cellulomonas</taxon>
    </lineage>
</organism>
<comment type="caution">
    <text evidence="2">The sequence shown here is derived from an EMBL/GenBank/DDBJ whole genome shotgun (WGS) entry which is preliminary data.</text>
</comment>
<dbReference type="PROSITE" id="PS51819">
    <property type="entry name" value="VOC"/>
    <property type="match status" value="1"/>
</dbReference>
<sequence length="139" mass="15250">MTSTQNSFRGLANVSFFADDLDAARTWYTELFGFEPYFVREGYVEFRIGDHLDELGIIDRKYVPGAGGPAGAVVSWHVDDLEGTLARLIALGATEHEGIRERGEGFTTASVVDPFGNLLGIMTNPHWLEIAAGRGQRAM</sequence>
<dbReference type="InterPro" id="IPR037523">
    <property type="entry name" value="VOC_core"/>
</dbReference>
<evidence type="ECO:0000259" key="1">
    <source>
        <dbReference type="PROSITE" id="PS51819"/>
    </source>
</evidence>